<reference evidence="12 13" key="1">
    <citation type="submission" date="2016-10" db="EMBL/GenBank/DDBJ databases">
        <authorList>
            <person name="de Groot N.N."/>
        </authorList>
    </citation>
    <scope>NUCLEOTIDE SEQUENCE [LARGE SCALE GENOMIC DNA]</scope>
    <source>
        <strain evidence="12">1</strain>
    </source>
</reference>
<evidence type="ECO:0000256" key="9">
    <source>
        <dbReference type="RuleBase" id="RU000397"/>
    </source>
</evidence>
<comment type="similarity">
    <text evidence="1 9">Belongs to the glyceraldehyde-3-phosphate dehydrogenase family.</text>
</comment>
<evidence type="ECO:0000256" key="4">
    <source>
        <dbReference type="ARBA" id="ARBA00053147"/>
    </source>
</evidence>
<evidence type="ECO:0000256" key="10">
    <source>
        <dbReference type="RuleBase" id="RU361160"/>
    </source>
</evidence>
<dbReference type="PROSITE" id="PS00071">
    <property type="entry name" value="GAPDH"/>
    <property type="match status" value="1"/>
</dbReference>
<sequence length="335" mass="36317">MAIKFGINGFGRIGRCVARIAAQNPSVDLVAINDLTSAEQLAYLFKYDSTHGKYAGVVSNTENSITVDGDKIRVFSEKDPSNIPWGELGVDYVLECTGIFRNKEQASKHIEAGAKFVLMSAPGKGLDMTFVLGVNEECFTPDMTVIDVASCTTNCLAPVAKVLHENFGIQNGLMTTIHSYTNDQGLLDAPHKSDFRRARAAAVNMVITTTGAAVAVTKAMPELKGKLDGMSVRVPTPNVSCVDLVATFEKPVTVESINAAMKKAAQTTLNGILAYTEDPVVSTDMMNDPHSSIFDSRATMVIGTHMAKTISWYDNEWGYSARMIDALLFVDNKRK</sequence>
<dbReference type="FunFam" id="3.40.50.720:FF:000001">
    <property type="entry name" value="Glyceraldehyde-3-phosphate dehydrogenase"/>
    <property type="match status" value="1"/>
</dbReference>
<evidence type="ECO:0000256" key="6">
    <source>
        <dbReference type="PIRSR" id="PIRSR000149-2"/>
    </source>
</evidence>
<comment type="subunit">
    <text evidence="2">Homotetramer.</text>
</comment>
<dbReference type="OrthoDB" id="9803304at2"/>
<dbReference type="AlphaFoldDB" id="A0A1G5SDY1"/>
<evidence type="ECO:0000256" key="1">
    <source>
        <dbReference type="ARBA" id="ARBA00007406"/>
    </source>
</evidence>
<dbReference type="InterPro" id="IPR020831">
    <property type="entry name" value="GlycerAld/Erythrose_P_DH"/>
</dbReference>
<dbReference type="PANTHER" id="PTHR43148">
    <property type="entry name" value="GLYCERALDEHYDE-3-PHOSPHATE DEHYDROGENASE 2"/>
    <property type="match status" value="1"/>
</dbReference>
<dbReference type="EMBL" id="FMWO01000030">
    <property type="protein sequence ID" value="SCZ84629.1"/>
    <property type="molecule type" value="Genomic_DNA"/>
</dbReference>
<keyword evidence="7" id="KW-0520">NAD</keyword>
<feature type="site" description="Activates thiol group during catalysis" evidence="8">
    <location>
        <position position="178"/>
    </location>
</feature>
<dbReference type="FunFam" id="3.30.360.10:FF:000002">
    <property type="entry name" value="Glyceraldehyde-3-phosphate dehydrogenase"/>
    <property type="match status" value="1"/>
</dbReference>
<dbReference type="Proteomes" id="UP000198729">
    <property type="component" value="Unassembled WGS sequence"/>
</dbReference>
<keyword evidence="3 10" id="KW-0560">Oxidoreductase</keyword>
<dbReference type="GO" id="GO:0051287">
    <property type="term" value="F:NAD binding"/>
    <property type="evidence" value="ECO:0007669"/>
    <property type="project" value="InterPro"/>
</dbReference>
<feature type="active site" description="Nucleophile" evidence="5">
    <location>
        <position position="151"/>
    </location>
</feature>
<comment type="function">
    <text evidence="4">Could be involved in carbon fixation as a component of the Calvin cycle. Catalyzes the oxidative phosphorylation of glyceraldehyde 3-phosphate (G3P) to 1,3-bisphosphoglycerate (BPG) using the cofactor NAD. The first reaction step involves the formation of a hemiacetal intermediate between G3P and a cysteine residue, and this hemiacetal intermediate is then oxidized to a thioester, with concomitant reduction of NAD to NADH. The reduced NADH is then exchanged with the second NAD, and the thioester is attacked by a nucleophilic inorganic phosphate to produce BPG.</text>
</comment>
<evidence type="ECO:0000256" key="5">
    <source>
        <dbReference type="PIRSR" id="PIRSR000149-1"/>
    </source>
</evidence>
<evidence type="ECO:0000256" key="7">
    <source>
        <dbReference type="PIRSR" id="PIRSR000149-3"/>
    </source>
</evidence>
<dbReference type="Pfam" id="PF02800">
    <property type="entry name" value="Gp_dh_C"/>
    <property type="match status" value="1"/>
</dbReference>
<dbReference type="InterPro" id="IPR036291">
    <property type="entry name" value="NAD(P)-bd_dom_sf"/>
</dbReference>
<feature type="binding site" evidence="6">
    <location>
        <begin position="150"/>
        <end position="152"/>
    </location>
    <ligand>
        <name>D-glyceraldehyde 3-phosphate</name>
        <dbReference type="ChEBI" id="CHEBI:59776"/>
    </ligand>
</feature>
<feature type="binding site" evidence="7">
    <location>
        <begin position="12"/>
        <end position="13"/>
    </location>
    <ligand>
        <name>NAD(+)</name>
        <dbReference type="ChEBI" id="CHEBI:57540"/>
    </ligand>
</feature>
<dbReference type="RefSeq" id="WP_090284265.1">
    <property type="nucleotide sequence ID" value="NZ_FMWO01000030.1"/>
</dbReference>
<gene>
    <name evidence="12" type="primary">gap</name>
    <name evidence="12" type="ORF">NSMM_240013</name>
</gene>
<dbReference type="GO" id="GO:0016620">
    <property type="term" value="F:oxidoreductase activity, acting on the aldehyde or oxo group of donors, NAD or NADP as acceptor"/>
    <property type="evidence" value="ECO:0007669"/>
    <property type="project" value="InterPro"/>
</dbReference>
<dbReference type="GO" id="GO:0006006">
    <property type="term" value="P:glucose metabolic process"/>
    <property type="evidence" value="ECO:0007669"/>
    <property type="project" value="InterPro"/>
</dbReference>
<keyword evidence="7" id="KW-0547">Nucleotide-binding</keyword>
<dbReference type="NCBIfam" id="TIGR01534">
    <property type="entry name" value="GAPDH-I"/>
    <property type="match status" value="1"/>
</dbReference>
<evidence type="ECO:0000256" key="2">
    <source>
        <dbReference type="ARBA" id="ARBA00011881"/>
    </source>
</evidence>
<dbReference type="InterPro" id="IPR020829">
    <property type="entry name" value="GlycerAld_3-P_DH_cat"/>
</dbReference>
<dbReference type="Gene3D" id="3.30.360.10">
    <property type="entry name" value="Dihydrodipicolinate Reductase, domain 2"/>
    <property type="match status" value="1"/>
</dbReference>
<accession>A0A1G5SDY1</accession>
<dbReference type="CDD" id="cd18126">
    <property type="entry name" value="GAPDH_I_C"/>
    <property type="match status" value="1"/>
</dbReference>
<dbReference type="Pfam" id="PF00044">
    <property type="entry name" value="Gp_dh_N"/>
    <property type="match status" value="1"/>
</dbReference>
<dbReference type="SUPFAM" id="SSF51735">
    <property type="entry name" value="NAD(P)-binding Rossmann-fold domains"/>
    <property type="match status" value="1"/>
</dbReference>
<dbReference type="PIRSF" id="PIRSF000149">
    <property type="entry name" value="GAP_DH"/>
    <property type="match status" value="1"/>
</dbReference>
<feature type="domain" description="Glyceraldehyde 3-phosphate dehydrogenase NAD(P) binding" evidence="11">
    <location>
        <begin position="3"/>
        <end position="151"/>
    </location>
</feature>
<organism evidence="12 13">
    <name type="scientific">Nitrosomonas mobilis</name>
    <dbReference type="NCBI Taxonomy" id="51642"/>
    <lineage>
        <taxon>Bacteria</taxon>
        <taxon>Pseudomonadati</taxon>
        <taxon>Pseudomonadota</taxon>
        <taxon>Betaproteobacteria</taxon>
        <taxon>Nitrosomonadales</taxon>
        <taxon>Nitrosomonadaceae</taxon>
        <taxon>Nitrosomonas</taxon>
    </lineage>
</organism>
<dbReference type="CDD" id="cd05214">
    <property type="entry name" value="GAPDH_I_N"/>
    <property type="match status" value="1"/>
</dbReference>
<dbReference type="EC" id="1.2.1.-" evidence="10"/>
<name>A0A1G5SDY1_9PROT</name>
<feature type="binding site" evidence="7">
    <location>
        <position position="315"/>
    </location>
    <ligand>
        <name>NAD(+)</name>
        <dbReference type="ChEBI" id="CHEBI:57540"/>
    </ligand>
</feature>
<evidence type="ECO:0000256" key="3">
    <source>
        <dbReference type="ARBA" id="ARBA00023002"/>
    </source>
</evidence>
<feature type="binding site" evidence="7">
    <location>
        <position position="120"/>
    </location>
    <ligand>
        <name>NAD(+)</name>
        <dbReference type="ChEBI" id="CHEBI:57540"/>
    </ligand>
</feature>
<dbReference type="STRING" id="51642.NSMM_240013"/>
<dbReference type="InterPro" id="IPR006424">
    <property type="entry name" value="Glyceraldehyde-3-P_DH_1"/>
</dbReference>
<evidence type="ECO:0000259" key="11">
    <source>
        <dbReference type="SMART" id="SM00846"/>
    </source>
</evidence>
<dbReference type="InterPro" id="IPR020828">
    <property type="entry name" value="GlycerAld_3-P_DH_NAD(P)-bd"/>
</dbReference>
<evidence type="ECO:0000313" key="12">
    <source>
        <dbReference type="EMBL" id="SCZ84629.1"/>
    </source>
</evidence>
<dbReference type="SUPFAM" id="SSF55347">
    <property type="entry name" value="Glyceraldehyde-3-phosphate dehydrogenase-like, C-terminal domain"/>
    <property type="match status" value="1"/>
</dbReference>
<dbReference type="InterPro" id="IPR020830">
    <property type="entry name" value="GlycerAld_3-P_DH_AS"/>
</dbReference>
<proteinExistence type="inferred from homology"/>
<evidence type="ECO:0000313" key="13">
    <source>
        <dbReference type="Proteomes" id="UP000198729"/>
    </source>
</evidence>
<dbReference type="SMART" id="SM00846">
    <property type="entry name" value="Gp_dh_N"/>
    <property type="match status" value="1"/>
</dbReference>
<keyword evidence="13" id="KW-1185">Reference proteome</keyword>
<feature type="binding site" evidence="6">
    <location>
        <position position="233"/>
    </location>
    <ligand>
        <name>D-glyceraldehyde 3-phosphate</name>
        <dbReference type="ChEBI" id="CHEBI:59776"/>
    </ligand>
</feature>
<feature type="binding site" evidence="7">
    <location>
        <position position="34"/>
    </location>
    <ligand>
        <name>NAD(+)</name>
        <dbReference type="ChEBI" id="CHEBI:57540"/>
    </ligand>
</feature>
<dbReference type="Gene3D" id="3.40.50.720">
    <property type="entry name" value="NAD(P)-binding Rossmann-like Domain"/>
    <property type="match status" value="1"/>
</dbReference>
<evidence type="ECO:0000256" key="8">
    <source>
        <dbReference type="PIRSR" id="PIRSR000149-4"/>
    </source>
</evidence>
<protein>
    <recommendedName>
        <fullName evidence="10">Glyceraldehyde-3-phosphate dehydrogenase</fullName>
        <ecNumber evidence="10">1.2.1.-</ecNumber>
    </recommendedName>
</protein>
<feature type="binding site" evidence="6">
    <location>
        <position position="181"/>
    </location>
    <ligand>
        <name>D-glyceraldehyde 3-phosphate</name>
        <dbReference type="ChEBI" id="CHEBI:59776"/>
    </ligand>
</feature>
<feature type="binding site" evidence="6">
    <location>
        <begin position="210"/>
        <end position="211"/>
    </location>
    <ligand>
        <name>D-glyceraldehyde 3-phosphate</name>
        <dbReference type="ChEBI" id="CHEBI:59776"/>
    </ligand>
</feature>
<dbReference type="PRINTS" id="PR00078">
    <property type="entry name" value="G3PDHDRGNASE"/>
</dbReference>
<dbReference type="GO" id="GO:0050661">
    <property type="term" value="F:NADP binding"/>
    <property type="evidence" value="ECO:0007669"/>
    <property type="project" value="InterPro"/>
</dbReference>